<dbReference type="EMBL" id="QXFU01005477">
    <property type="protein sequence ID" value="KAE8964223.1"/>
    <property type="molecule type" value="Genomic_DNA"/>
</dbReference>
<proteinExistence type="predicted"/>
<protein>
    <recommendedName>
        <fullName evidence="9">RxLR effector protein</fullName>
    </recommendedName>
</protein>
<comment type="caution">
    <text evidence="4">The sequence shown here is derived from an EMBL/GenBank/DDBJ whole genome shotgun (WGS) entry which is preliminary data.</text>
</comment>
<dbReference type="Proteomes" id="UP000429607">
    <property type="component" value="Unassembled WGS sequence"/>
</dbReference>
<dbReference type="Proteomes" id="UP000434957">
    <property type="component" value="Unassembled WGS sequence"/>
</dbReference>
<dbReference type="Proteomes" id="UP000435112">
    <property type="component" value="Unassembled WGS sequence"/>
</dbReference>
<evidence type="ECO:0000256" key="2">
    <source>
        <dbReference type="SAM" id="SignalP"/>
    </source>
</evidence>
<dbReference type="EMBL" id="QXFT01003433">
    <property type="protein sequence ID" value="KAE9285857.1"/>
    <property type="molecule type" value="Genomic_DNA"/>
</dbReference>
<evidence type="ECO:0000313" key="3">
    <source>
        <dbReference type="EMBL" id="KAE8964223.1"/>
    </source>
</evidence>
<dbReference type="AlphaFoldDB" id="A0A6A3ILF6"/>
<evidence type="ECO:0000313" key="6">
    <source>
        <dbReference type="Proteomes" id="UP000429607"/>
    </source>
</evidence>
<gene>
    <name evidence="4" type="ORF">PR001_g23360</name>
    <name evidence="3" type="ORF">PR002_g29037</name>
    <name evidence="5" type="ORF">PR003_g26469</name>
</gene>
<feature type="signal peptide" evidence="2">
    <location>
        <begin position="1"/>
        <end position="25"/>
    </location>
</feature>
<accession>A0A6A3ILF6</accession>
<keyword evidence="2" id="KW-0732">Signal</keyword>
<feature type="compositionally biased region" description="Polar residues" evidence="1">
    <location>
        <begin position="32"/>
        <end position="53"/>
    </location>
</feature>
<reference evidence="6 8" key="1">
    <citation type="submission" date="2018-09" db="EMBL/GenBank/DDBJ databases">
        <title>Genomic investigation of the strawberry pathogen Phytophthora fragariae indicates pathogenicity is determined by transcriptional variation in three key races.</title>
        <authorList>
            <person name="Adams T.M."/>
            <person name="Armitage A.D."/>
            <person name="Sobczyk M.K."/>
            <person name="Bates H.J."/>
            <person name="Dunwell J.M."/>
            <person name="Nellist C.F."/>
            <person name="Harrison R.J."/>
        </authorList>
    </citation>
    <scope>NUCLEOTIDE SEQUENCE [LARGE SCALE GENOMIC DNA]</scope>
    <source>
        <strain evidence="4 6">SCRP249</strain>
        <strain evidence="3 8">SCRP324</strain>
        <strain evidence="5 7">SCRP333</strain>
    </source>
</reference>
<feature type="chain" id="PRO_5036379768" description="RxLR effector protein" evidence="2">
    <location>
        <begin position="26"/>
        <end position="53"/>
    </location>
</feature>
<evidence type="ECO:0000313" key="8">
    <source>
        <dbReference type="Proteomes" id="UP000435112"/>
    </source>
</evidence>
<evidence type="ECO:0000256" key="1">
    <source>
        <dbReference type="SAM" id="MobiDB-lite"/>
    </source>
</evidence>
<organism evidence="4 6">
    <name type="scientific">Phytophthora rubi</name>
    <dbReference type="NCBI Taxonomy" id="129364"/>
    <lineage>
        <taxon>Eukaryota</taxon>
        <taxon>Sar</taxon>
        <taxon>Stramenopiles</taxon>
        <taxon>Oomycota</taxon>
        <taxon>Peronosporomycetes</taxon>
        <taxon>Peronosporales</taxon>
        <taxon>Peronosporaceae</taxon>
        <taxon>Phytophthora</taxon>
    </lineage>
</organism>
<evidence type="ECO:0000313" key="7">
    <source>
        <dbReference type="Proteomes" id="UP000434957"/>
    </source>
</evidence>
<feature type="region of interest" description="Disordered" evidence="1">
    <location>
        <begin position="29"/>
        <end position="53"/>
    </location>
</feature>
<dbReference type="EMBL" id="QXFV01002753">
    <property type="protein sequence ID" value="KAE8983776.1"/>
    <property type="molecule type" value="Genomic_DNA"/>
</dbReference>
<evidence type="ECO:0000313" key="4">
    <source>
        <dbReference type="EMBL" id="KAE8983776.1"/>
    </source>
</evidence>
<sequence>MWRNTHAYSSSCSICLCMSFTTLSTAPKAVRPSQQYRKPTSEGHLSTTYNSKK</sequence>
<evidence type="ECO:0000313" key="5">
    <source>
        <dbReference type="EMBL" id="KAE9285857.1"/>
    </source>
</evidence>
<name>A0A6A3ILF6_9STRA</name>
<evidence type="ECO:0008006" key="9">
    <source>
        <dbReference type="Google" id="ProtNLM"/>
    </source>
</evidence>
<keyword evidence="7" id="KW-1185">Reference proteome</keyword>